<protein>
    <submittedName>
        <fullName evidence="1">Uncharacterized protein</fullName>
    </submittedName>
</protein>
<organism evidence="1 2">
    <name type="scientific">Rhodopirellula maiorica SM1</name>
    <dbReference type="NCBI Taxonomy" id="1265738"/>
    <lineage>
        <taxon>Bacteria</taxon>
        <taxon>Pseudomonadati</taxon>
        <taxon>Planctomycetota</taxon>
        <taxon>Planctomycetia</taxon>
        <taxon>Pirellulales</taxon>
        <taxon>Pirellulaceae</taxon>
        <taxon>Novipirellula</taxon>
    </lineage>
</organism>
<sequence>MLDFVFTLCLVASQNPRLVHDDGPGGLAVVKFSKVRELGDDYSGHARCQSLLDCTVWRVLCVENTVRLSTRSLG</sequence>
<gene>
    <name evidence="1" type="ORF">RMSM_06192</name>
</gene>
<dbReference type="AlphaFoldDB" id="M5RNC2"/>
<reference evidence="1 2" key="1">
    <citation type="journal article" date="2013" name="Mar. Genomics">
        <title>Expression of sulfatases in Rhodopirellula baltica and the diversity of sulfatases in the genus Rhodopirellula.</title>
        <authorList>
            <person name="Wegner C.E."/>
            <person name="Richter-Heitmann T."/>
            <person name="Klindworth A."/>
            <person name="Klockow C."/>
            <person name="Richter M."/>
            <person name="Achstetter T."/>
            <person name="Glockner F.O."/>
            <person name="Harder J."/>
        </authorList>
    </citation>
    <scope>NUCLEOTIDE SEQUENCE [LARGE SCALE GENOMIC DNA]</scope>
    <source>
        <strain evidence="1 2">SM1</strain>
    </source>
</reference>
<accession>M5RNC2</accession>
<evidence type="ECO:0000313" key="2">
    <source>
        <dbReference type="Proteomes" id="UP000011991"/>
    </source>
</evidence>
<dbReference type="Proteomes" id="UP000011991">
    <property type="component" value="Unassembled WGS sequence"/>
</dbReference>
<comment type="caution">
    <text evidence="1">The sequence shown here is derived from an EMBL/GenBank/DDBJ whole genome shotgun (WGS) entry which is preliminary data.</text>
</comment>
<evidence type="ECO:0000313" key="1">
    <source>
        <dbReference type="EMBL" id="EMI16887.1"/>
    </source>
</evidence>
<dbReference type="EMBL" id="ANOG01000897">
    <property type="protein sequence ID" value="EMI16887.1"/>
    <property type="molecule type" value="Genomic_DNA"/>
</dbReference>
<name>M5RNC2_9BACT</name>
<keyword evidence="2" id="KW-1185">Reference proteome</keyword>
<proteinExistence type="predicted"/>